<dbReference type="OrthoDB" id="2225254at2"/>
<proteinExistence type="predicted"/>
<organism evidence="1 2">
    <name type="scientific">Streptococcus constellatus</name>
    <dbReference type="NCBI Taxonomy" id="76860"/>
    <lineage>
        <taxon>Bacteria</taxon>
        <taxon>Bacillati</taxon>
        <taxon>Bacillota</taxon>
        <taxon>Bacilli</taxon>
        <taxon>Lactobacillales</taxon>
        <taxon>Streptococcaceae</taxon>
        <taxon>Streptococcus</taxon>
        <taxon>Streptococcus anginosus group</taxon>
    </lineage>
</organism>
<dbReference type="Proteomes" id="UP000031339">
    <property type="component" value="Unassembled WGS sequence"/>
</dbReference>
<dbReference type="InterPro" id="IPR010982">
    <property type="entry name" value="Lambda_DNA-bd_dom_sf"/>
</dbReference>
<dbReference type="RefSeq" id="WP_003033668.1">
    <property type="nucleotide sequence ID" value="NZ_CP185263.1"/>
</dbReference>
<evidence type="ECO:0000313" key="1">
    <source>
        <dbReference type="EMBL" id="KIC78120.1"/>
    </source>
</evidence>
<name>A0A0C1K560_STRCV</name>
<dbReference type="SUPFAM" id="SSF47413">
    <property type="entry name" value="lambda repressor-like DNA-binding domains"/>
    <property type="match status" value="1"/>
</dbReference>
<accession>A0A0C1K560</accession>
<gene>
    <name evidence="1" type="ORF">RN79_00645</name>
</gene>
<protein>
    <recommendedName>
        <fullName evidence="3">Transcriptional regulator</fullName>
    </recommendedName>
</protein>
<comment type="caution">
    <text evidence="1">The sequence shown here is derived from an EMBL/GenBank/DDBJ whole genome shotgun (WGS) entry which is preliminary data.</text>
</comment>
<dbReference type="EMBL" id="JWIY01000001">
    <property type="protein sequence ID" value="KIC78120.1"/>
    <property type="molecule type" value="Genomic_DNA"/>
</dbReference>
<reference evidence="1 2" key="1">
    <citation type="submission" date="2014-12" db="EMBL/GenBank/DDBJ databases">
        <title>Partial genome sequence of Streptococcus constellatus KCOM 1650 (= ChDC B144).</title>
        <authorList>
            <person name="Kook J.-K."/>
            <person name="Park S.-N."/>
            <person name="Lim Y.K."/>
            <person name="Jo E."/>
        </authorList>
    </citation>
    <scope>NUCLEOTIDE SEQUENCE [LARGE SCALE GENOMIC DNA]</scope>
    <source>
        <strain evidence="1 2">KCOM 1650</strain>
    </source>
</reference>
<sequence>MNERFWENLEILLIDKGMSWADLARKIFKGQYVYPSEFNRLYQTFRHYKSNRLMPQLKWVERIVAVLEIDYEDLFRR</sequence>
<dbReference type="Gene3D" id="1.10.260.40">
    <property type="entry name" value="lambda repressor-like DNA-binding domains"/>
    <property type="match status" value="1"/>
</dbReference>
<evidence type="ECO:0000313" key="2">
    <source>
        <dbReference type="Proteomes" id="UP000031339"/>
    </source>
</evidence>
<evidence type="ECO:0008006" key="3">
    <source>
        <dbReference type="Google" id="ProtNLM"/>
    </source>
</evidence>
<dbReference type="GO" id="GO:0003677">
    <property type="term" value="F:DNA binding"/>
    <property type="evidence" value="ECO:0007669"/>
    <property type="project" value="InterPro"/>
</dbReference>
<dbReference type="AlphaFoldDB" id="A0A0C1K560"/>